<keyword evidence="2" id="KW-1185">Reference proteome</keyword>
<accession>A0A4R6IUT8</accession>
<organism evidence="1 2">
    <name type="scientific">Sediminibacterium goheungense</name>
    <dbReference type="NCBI Taxonomy" id="1086393"/>
    <lineage>
        <taxon>Bacteria</taxon>
        <taxon>Pseudomonadati</taxon>
        <taxon>Bacteroidota</taxon>
        <taxon>Chitinophagia</taxon>
        <taxon>Chitinophagales</taxon>
        <taxon>Chitinophagaceae</taxon>
        <taxon>Sediminibacterium</taxon>
    </lineage>
</organism>
<dbReference type="EMBL" id="SNWP01000011">
    <property type="protein sequence ID" value="TDO26393.1"/>
    <property type="molecule type" value="Genomic_DNA"/>
</dbReference>
<proteinExistence type="predicted"/>
<protein>
    <recommendedName>
        <fullName evidence="3">Lipoprotein</fullName>
    </recommendedName>
</protein>
<evidence type="ECO:0000313" key="2">
    <source>
        <dbReference type="Proteomes" id="UP000295741"/>
    </source>
</evidence>
<dbReference type="OrthoDB" id="675846at2"/>
<comment type="caution">
    <text evidence="1">The sequence shown here is derived from an EMBL/GenBank/DDBJ whole genome shotgun (WGS) entry which is preliminary data.</text>
</comment>
<dbReference type="Proteomes" id="UP000295741">
    <property type="component" value="Unassembled WGS sequence"/>
</dbReference>
<dbReference type="RefSeq" id="WP_133474244.1">
    <property type="nucleotide sequence ID" value="NZ_SNWP01000011.1"/>
</dbReference>
<evidence type="ECO:0008006" key="3">
    <source>
        <dbReference type="Google" id="ProtNLM"/>
    </source>
</evidence>
<evidence type="ECO:0000313" key="1">
    <source>
        <dbReference type="EMBL" id="TDO26393.1"/>
    </source>
</evidence>
<sequence length="149" mass="16907">MRISKPMIYVSGIIITLTACTVSKQSAHVIVNNESGENIPMHLVISDQENGKTKEDIHYSLKPGLQNIPIRKFPKGSYAIEVNTHNGAICKKYPLALDTDRWVMVTYMQDDSLRLHKKYGYVDTSELKKINGKYAGLNLYVENRRPPNL</sequence>
<gene>
    <name evidence="1" type="ORF">BC659_1699</name>
</gene>
<reference evidence="1 2" key="1">
    <citation type="submission" date="2019-03" db="EMBL/GenBank/DDBJ databases">
        <title>Genomic Encyclopedia of Archaeal and Bacterial Type Strains, Phase II (KMG-II): from individual species to whole genera.</title>
        <authorList>
            <person name="Goeker M."/>
        </authorList>
    </citation>
    <scope>NUCLEOTIDE SEQUENCE [LARGE SCALE GENOMIC DNA]</scope>
    <source>
        <strain evidence="1 2">DSM 28323</strain>
    </source>
</reference>
<dbReference type="PROSITE" id="PS51257">
    <property type="entry name" value="PROKAR_LIPOPROTEIN"/>
    <property type="match status" value="1"/>
</dbReference>
<dbReference type="AlphaFoldDB" id="A0A4R6IUT8"/>
<name>A0A4R6IUT8_9BACT</name>